<dbReference type="EMBL" id="JAQHRD010000001">
    <property type="protein sequence ID" value="KAJ6446978.1"/>
    <property type="molecule type" value="Genomic_DNA"/>
</dbReference>
<gene>
    <name evidence="15" type="primary">EMC1</name>
    <name evidence="15" type="ORF">O9K51_01753</name>
</gene>
<evidence type="ECO:0000256" key="10">
    <source>
        <dbReference type="ARBA" id="ARBA00023180"/>
    </source>
</evidence>
<protein>
    <recommendedName>
        <fullName evidence="4">ER membrane protein complex subunit 1</fullName>
    </recommendedName>
</protein>
<evidence type="ECO:0000256" key="6">
    <source>
        <dbReference type="ARBA" id="ARBA00022729"/>
    </source>
</evidence>
<dbReference type="Pfam" id="PF25293">
    <property type="entry name" value="Beta-prop_EMC1_N"/>
    <property type="match status" value="1"/>
</dbReference>
<evidence type="ECO:0000256" key="7">
    <source>
        <dbReference type="ARBA" id="ARBA00022824"/>
    </source>
</evidence>
<comment type="subunit">
    <text evidence="3">Component of the ER membrane protein complex (EMC).</text>
</comment>
<comment type="similarity">
    <text evidence="2">Belongs to the EMC1 family.</text>
</comment>
<evidence type="ECO:0000259" key="13">
    <source>
        <dbReference type="Pfam" id="PF07774"/>
    </source>
</evidence>
<dbReference type="GO" id="GO:0072546">
    <property type="term" value="C:EMC complex"/>
    <property type="evidence" value="ECO:0007669"/>
    <property type="project" value="InterPro"/>
</dbReference>
<feature type="compositionally biased region" description="Low complexity" evidence="11">
    <location>
        <begin position="1056"/>
        <end position="1072"/>
    </location>
</feature>
<evidence type="ECO:0000256" key="1">
    <source>
        <dbReference type="ARBA" id="ARBA00004115"/>
    </source>
</evidence>
<evidence type="ECO:0000259" key="14">
    <source>
        <dbReference type="Pfam" id="PF25293"/>
    </source>
</evidence>
<dbReference type="InterPro" id="IPR011678">
    <property type="entry name" value="EMC1_C"/>
</dbReference>
<keyword evidence="9" id="KW-0472">Membrane</keyword>
<dbReference type="InterPro" id="IPR015943">
    <property type="entry name" value="WD40/YVTN_repeat-like_dom_sf"/>
</dbReference>
<dbReference type="InterPro" id="IPR058545">
    <property type="entry name" value="Beta-prop_EMC1_1st"/>
</dbReference>
<evidence type="ECO:0000256" key="11">
    <source>
        <dbReference type="SAM" id="MobiDB-lite"/>
    </source>
</evidence>
<keyword evidence="5" id="KW-0812">Transmembrane</keyword>
<dbReference type="PANTHER" id="PTHR21573:SF0">
    <property type="entry name" value="ER MEMBRANE PROTEIN COMPLEX SUBUNIT 1"/>
    <property type="match status" value="1"/>
</dbReference>
<evidence type="ECO:0000313" key="16">
    <source>
        <dbReference type="Proteomes" id="UP001163105"/>
    </source>
</evidence>
<dbReference type="Proteomes" id="UP001163105">
    <property type="component" value="Unassembled WGS sequence"/>
</dbReference>
<evidence type="ECO:0000256" key="9">
    <source>
        <dbReference type="ARBA" id="ARBA00023136"/>
    </source>
</evidence>
<dbReference type="AlphaFoldDB" id="A0AB34G6S7"/>
<feature type="chain" id="PRO_5044271463" description="ER membrane protein complex subunit 1" evidence="12">
    <location>
        <begin position="28"/>
        <end position="1140"/>
    </location>
</feature>
<evidence type="ECO:0000256" key="8">
    <source>
        <dbReference type="ARBA" id="ARBA00022989"/>
    </source>
</evidence>
<keyword evidence="6 12" id="KW-0732">Signal</keyword>
<keyword evidence="7" id="KW-0256">Endoplasmic reticulum</keyword>
<feature type="signal peptide" evidence="12">
    <location>
        <begin position="1"/>
        <end position="27"/>
    </location>
</feature>
<dbReference type="InterPro" id="IPR026895">
    <property type="entry name" value="EMC1"/>
</dbReference>
<reference evidence="15" key="1">
    <citation type="submission" date="2023-01" db="EMBL/GenBank/DDBJ databases">
        <title>The growth and conidiation of Purpureocillium lavendulum are regulated by nitrogen source and histone H3K14 acetylation.</title>
        <authorList>
            <person name="Tang P."/>
            <person name="Han J."/>
            <person name="Zhang C."/>
            <person name="Tang P."/>
            <person name="Qi F."/>
            <person name="Zhang K."/>
            <person name="Liang L."/>
        </authorList>
    </citation>
    <scope>NUCLEOTIDE SEQUENCE</scope>
    <source>
        <strain evidence="15">YMF1.00683</strain>
    </source>
</reference>
<feature type="domain" description="EMC1 first beta-propeller" evidence="14">
    <location>
        <begin position="27"/>
        <end position="433"/>
    </location>
</feature>
<organism evidence="15 16">
    <name type="scientific">Purpureocillium lavendulum</name>
    <dbReference type="NCBI Taxonomy" id="1247861"/>
    <lineage>
        <taxon>Eukaryota</taxon>
        <taxon>Fungi</taxon>
        <taxon>Dikarya</taxon>
        <taxon>Ascomycota</taxon>
        <taxon>Pezizomycotina</taxon>
        <taxon>Sordariomycetes</taxon>
        <taxon>Hypocreomycetidae</taxon>
        <taxon>Hypocreales</taxon>
        <taxon>Ophiocordycipitaceae</taxon>
        <taxon>Purpureocillium</taxon>
    </lineage>
</organism>
<evidence type="ECO:0000256" key="4">
    <source>
        <dbReference type="ARBA" id="ARBA00020824"/>
    </source>
</evidence>
<keyword evidence="10" id="KW-0325">Glycoprotein</keyword>
<evidence type="ECO:0000256" key="3">
    <source>
        <dbReference type="ARBA" id="ARBA00011276"/>
    </source>
</evidence>
<proteinExistence type="inferred from homology"/>
<evidence type="ECO:0000256" key="5">
    <source>
        <dbReference type="ARBA" id="ARBA00022692"/>
    </source>
</evidence>
<evidence type="ECO:0000256" key="2">
    <source>
        <dbReference type="ARBA" id="ARBA00007904"/>
    </source>
</evidence>
<feature type="domain" description="ER membrane protein complex subunit 1 C-terminal" evidence="13">
    <location>
        <begin position="752"/>
        <end position="973"/>
    </location>
</feature>
<dbReference type="InterPro" id="IPR011047">
    <property type="entry name" value="Quinoprotein_ADH-like_sf"/>
</dbReference>
<name>A0AB34G6S7_9HYPO</name>
<comment type="caution">
    <text evidence="15">The sequence shown here is derived from an EMBL/GenBank/DDBJ whole genome shotgun (WGS) entry which is preliminary data.</text>
</comment>
<feature type="region of interest" description="Disordered" evidence="11">
    <location>
        <begin position="1118"/>
        <end position="1140"/>
    </location>
</feature>
<keyword evidence="8" id="KW-1133">Transmembrane helix</keyword>
<keyword evidence="16" id="KW-1185">Reference proteome</keyword>
<evidence type="ECO:0000256" key="12">
    <source>
        <dbReference type="SAM" id="SignalP"/>
    </source>
</evidence>
<dbReference type="PANTHER" id="PTHR21573">
    <property type="entry name" value="ER MEMBRANE PROTEIN COMPLEX SUBUNIT 1"/>
    <property type="match status" value="1"/>
</dbReference>
<evidence type="ECO:0000313" key="15">
    <source>
        <dbReference type="EMBL" id="KAJ6446978.1"/>
    </source>
</evidence>
<feature type="region of interest" description="Disordered" evidence="11">
    <location>
        <begin position="1056"/>
        <end position="1079"/>
    </location>
</feature>
<dbReference type="Gene3D" id="2.130.10.10">
    <property type="entry name" value="YVTN repeat-like/Quinoprotein amine dehydrogenase"/>
    <property type="match status" value="1"/>
</dbReference>
<dbReference type="SUPFAM" id="SSF50998">
    <property type="entry name" value="Quinoprotein alcohol dehydrogenase-like"/>
    <property type="match status" value="1"/>
</dbReference>
<comment type="subcellular location">
    <subcellularLocation>
        <location evidence="1">Endoplasmic reticulum membrane</location>
        <topology evidence="1">Single-pass type I membrane protein</topology>
    </subcellularLocation>
</comment>
<dbReference type="GO" id="GO:0034975">
    <property type="term" value="P:protein folding in endoplasmic reticulum"/>
    <property type="evidence" value="ECO:0007669"/>
    <property type="project" value="TreeGrafter"/>
</dbReference>
<dbReference type="Pfam" id="PF07774">
    <property type="entry name" value="EMC1_C"/>
    <property type="match status" value="1"/>
</dbReference>
<sequence>MRQVAIANMRRTLQSALLLGLSALATAVFQDEVGDIDFHYSLLGLPRQDATFFHRPRKEDKASLLYTITDLGVVGAVNPSNGDLVWRQRIADDSDDIATPGFLRAPEGEHWVVAAHGSKVQAWGGMSGRNIWQTQFKGEVKDLEILELTEASRKDVLALFDEDGVTVLRRLHGSLGTVVWEFREHSKDVPLQVSNNIANVYVVSLHGSASSYNLKITSLDTATGSRVDHWSVGTKGDIHGPSDVMFVGANSAAPIVAWANSGLAKIAINILGSKSKQDFHLPPDTASVQIHAPHLAQSQPHFLVHIQTKPDGAGEKNNKAIVFHTNLKTGQTDIAYELPYFRGEGAFSVSSEGANVFFTQVGSEETLIVSSDSHAILARWPVKQDANIHPVTAASEVVRKPGGTEFAVRSAVLTQSDDWTLIRNGEKDWTRVEGLSGAVAAAWAEIPEGEDLAKVLAEEAHTNPLSAYIHRVTRHIEDLQYLPAYLASIPGNVINSIAGGEIIGKKPGLHRDTFGFNKILVVATSRGRFYGLDSGNGGSVVWTQKFFPRDASKPLEVRALNGNGEDGLMTVYGAEGEYATFNASTGAWRAILGAAGDRPDISSVAVVDTELEKLLVPIGSGGLPVGNLPPGWDAKRTVVVRDGDILKGVRYSSEGGKITKQDVWQLQVFVGQKIVEVATLPSHDPIASIGRVLGDRRVMYKYINTNSIVVAVADEKANSLSIQLLDAVSGQVLASQLYDGVDSTKAVSCAMAENWYACSFFGDYKLDDNTDRAIKGYQVVVSDLYESPDPNSRGPLGESANFSSLNPVDSPTGVPLPWVVSQAYVMSQPLSTLSVTQTRQGITTRELVAYLPESQSILGLSRHVIDPRRPVGRDPTAAEMEAEALMKYAPAMEIDPRSILSHEYDVVGVRGIVAAPALVESTSLLAAYGVDVYATRVAPSGVFDILGQGFNKVTLVGTVLALLGGVMFLAPMKTTILATSSALMIRVPGCVVIIFPTPSRFTPPCTGAGDSPAAVAEPPDGGAKASLISFSHVPAGSKRSMMAALLTTTCSVPNARTASATSARTESSSVTSTRRKSVPGAGLPPWSFLSDGCAQPAGGVAARLGVGEPLVVDVAYDNVGASGEERPGDDEAQTSGCAGD</sequence>
<accession>A0AB34G6S7</accession>